<accession>A0A3B0SWG7</accession>
<proteinExistence type="predicted"/>
<sequence>MSPTLNTAQSENAKPPVQHNLKQLLDEVARKTTDDNINLPSRFDFTWHNIHFAGQILRAQEAGKFSINLAANLGHIPFSAEDKVRRKKLFAAFTPLFLKGEYMLSAQSQIQMILLTDFTGPMNAKRLVEAITYTLLDLREDLKTIQASILE</sequence>
<dbReference type="AlphaFoldDB" id="A0A3B0SWG7"/>
<evidence type="ECO:0000313" key="1">
    <source>
        <dbReference type="EMBL" id="VAW04699.1"/>
    </source>
</evidence>
<dbReference type="EMBL" id="UOEJ01000196">
    <property type="protein sequence ID" value="VAW04699.1"/>
    <property type="molecule type" value="Genomic_DNA"/>
</dbReference>
<organism evidence="1">
    <name type="scientific">hydrothermal vent metagenome</name>
    <dbReference type="NCBI Taxonomy" id="652676"/>
    <lineage>
        <taxon>unclassified sequences</taxon>
        <taxon>metagenomes</taxon>
        <taxon>ecological metagenomes</taxon>
    </lineage>
</organism>
<name>A0A3B0SWG7_9ZZZZ</name>
<protein>
    <submittedName>
        <fullName evidence="1">Uncharacterized protein</fullName>
    </submittedName>
</protein>
<gene>
    <name evidence="1" type="ORF">MNBD_ALPHA01-569</name>
</gene>
<reference evidence="1" key="1">
    <citation type="submission" date="2018-06" db="EMBL/GenBank/DDBJ databases">
        <authorList>
            <person name="Zhirakovskaya E."/>
        </authorList>
    </citation>
    <scope>NUCLEOTIDE SEQUENCE</scope>
</reference>